<name>A0A9W8HWY8_9FUNG</name>
<dbReference type="CDD" id="cd04301">
    <property type="entry name" value="NAT_SF"/>
    <property type="match status" value="1"/>
</dbReference>
<dbReference type="GO" id="GO:0008080">
    <property type="term" value="F:N-acetyltransferase activity"/>
    <property type="evidence" value="ECO:0007669"/>
    <property type="project" value="TreeGrafter"/>
</dbReference>
<organism evidence="2 3">
    <name type="scientific">Coemansia guatemalensis</name>
    <dbReference type="NCBI Taxonomy" id="2761395"/>
    <lineage>
        <taxon>Eukaryota</taxon>
        <taxon>Fungi</taxon>
        <taxon>Fungi incertae sedis</taxon>
        <taxon>Zoopagomycota</taxon>
        <taxon>Kickxellomycotina</taxon>
        <taxon>Kickxellomycetes</taxon>
        <taxon>Kickxellales</taxon>
        <taxon>Kickxellaceae</taxon>
        <taxon>Coemansia</taxon>
    </lineage>
</organism>
<dbReference type="InterPro" id="IPR000182">
    <property type="entry name" value="GNAT_dom"/>
</dbReference>
<dbReference type="SUPFAM" id="SSF55729">
    <property type="entry name" value="Acyl-CoA N-acyltransferases (Nat)"/>
    <property type="match status" value="1"/>
</dbReference>
<dbReference type="Pfam" id="PF13673">
    <property type="entry name" value="Acetyltransf_10"/>
    <property type="match status" value="1"/>
</dbReference>
<dbReference type="PANTHER" id="PTHR13355:SF22">
    <property type="entry name" value="SLL0786 PROTEIN"/>
    <property type="match status" value="1"/>
</dbReference>
<reference evidence="2" key="1">
    <citation type="submission" date="2022-07" db="EMBL/GenBank/DDBJ databases">
        <title>Phylogenomic reconstructions and comparative analyses of Kickxellomycotina fungi.</title>
        <authorList>
            <person name="Reynolds N.K."/>
            <person name="Stajich J.E."/>
            <person name="Barry K."/>
            <person name="Grigoriev I.V."/>
            <person name="Crous P."/>
            <person name="Smith M.E."/>
        </authorList>
    </citation>
    <scope>NUCLEOTIDE SEQUENCE</scope>
    <source>
        <strain evidence="2">NRRL 1565</strain>
    </source>
</reference>
<dbReference type="Gene3D" id="3.40.630.30">
    <property type="match status" value="1"/>
</dbReference>
<gene>
    <name evidence="2" type="ORF">H4R20_002568</name>
</gene>
<dbReference type="Proteomes" id="UP001140094">
    <property type="component" value="Unassembled WGS sequence"/>
</dbReference>
<dbReference type="InterPro" id="IPR039143">
    <property type="entry name" value="GNPNAT1-like"/>
</dbReference>
<evidence type="ECO:0000259" key="1">
    <source>
        <dbReference type="PROSITE" id="PS51186"/>
    </source>
</evidence>
<dbReference type="EMBL" id="JANBUO010000418">
    <property type="protein sequence ID" value="KAJ2804277.1"/>
    <property type="molecule type" value="Genomic_DNA"/>
</dbReference>
<dbReference type="PROSITE" id="PS51186">
    <property type="entry name" value="GNAT"/>
    <property type="match status" value="1"/>
</dbReference>
<keyword evidence="3" id="KW-1185">Reference proteome</keyword>
<proteinExistence type="predicted"/>
<sequence length="152" mass="17174">MNRYHIHLASQTEFREAIAVRIHVFVEVQGFPLNEEVDQDDKNAVQVVVVDTIKDNKVIGTLRMVNAGDTSKVGRVVVLPEYQGLGLGTRLMDFAKQHAATDPAFKLCKKLALSSQCDKQEFYAKRGYKAQGDVFDILGCPHVMMYMDVRRE</sequence>
<dbReference type="InterPro" id="IPR016181">
    <property type="entry name" value="Acyl_CoA_acyltransferase"/>
</dbReference>
<evidence type="ECO:0000313" key="3">
    <source>
        <dbReference type="Proteomes" id="UP001140094"/>
    </source>
</evidence>
<comment type="caution">
    <text evidence="2">The sequence shown here is derived from an EMBL/GenBank/DDBJ whole genome shotgun (WGS) entry which is preliminary data.</text>
</comment>
<protein>
    <recommendedName>
        <fullName evidence="1">N-acetyltransferase domain-containing protein</fullName>
    </recommendedName>
</protein>
<dbReference type="AlphaFoldDB" id="A0A9W8HWY8"/>
<accession>A0A9W8HWY8</accession>
<dbReference type="OrthoDB" id="329272at2759"/>
<evidence type="ECO:0000313" key="2">
    <source>
        <dbReference type="EMBL" id="KAJ2804277.1"/>
    </source>
</evidence>
<feature type="domain" description="N-acetyltransferase" evidence="1">
    <location>
        <begin position="4"/>
        <end position="150"/>
    </location>
</feature>
<dbReference type="PANTHER" id="PTHR13355">
    <property type="entry name" value="GLUCOSAMINE 6-PHOSPHATE N-ACETYLTRANSFERASE"/>
    <property type="match status" value="1"/>
</dbReference>